<organism evidence="1 2">
    <name type="scientific">Ignisphaera aggregans (strain DSM 17230 / JCM 13409 / AQ1.S1)</name>
    <dbReference type="NCBI Taxonomy" id="583356"/>
    <lineage>
        <taxon>Archaea</taxon>
        <taxon>Thermoproteota</taxon>
        <taxon>Thermoprotei</taxon>
        <taxon>Desulfurococcales</taxon>
        <taxon>Desulfurococcaceae</taxon>
        <taxon>Ignisphaera</taxon>
    </lineage>
</organism>
<dbReference type="KEGG" id="iag:Igag_1469"/>
<protein>
    <submittedName>
        <fullName evidence="1">Uncharacterized protein</fullName>
    </submittedName>
</protein>
<name>E0SQL5_IGNAA</name>
<reference evidence="1 2" key="1">
    <citation type="journal article" date="2010" name="Stand. Genomic Sci.">
        <title>Complete genome sequence of Ignisphaera aggregans type strain (AQ1.S1).</title>
        <authorList>
            <person name="Goker M."/>
            <person name="Held B."/>
            <person name="Lapidus A."/>
            <person name="Nolan M."/>
            <person name="Spring S."/>
            <person name="Yasawong M."/>
            <person name="Lucas S."/>
            <person name="Glavina Del Rio T."/>
            <person name="Tice H."/>
            <person name="Cheng J.F."/>
            <person name="Goodwin L."/>
            <person name="Tapia R."/>
            <person name="Pitluck S."/>
            <person name="Liolios K."/>
            <person name="Ivanova N."/>
            <person name="Mavromatis K."/>
            <person name="Mikhailova N."/>
            <person name="Pati A."/>
            <person name="Chen A."/>
            <person name="Palaniappan K."/>
            <person name="Brambilla E."/>
            <person name="Land M."/>
            <person name="Hauser L."/>
            <person name="Chang Y.J."/>
            <person name="Jeffries C.D."/>
            <person name="Brettin T."/>
            <person name="Detter J.C."/>
            <person name="Han C."/>
            <person name="Rohde M."/>
            <person name="Sikorski J."/>
            <person name="Woyke T."/>
            <person name="Bristow J."/>
            <person name="Eisen J.A."/>
            <person name="Markowitz V."/>
            <person name="Hugenholtz P."/>
            <person name="Kyrpides N.C."/>
            <person name="Klenk H.P."/>
        </authorList>
    </citation>
    <scope>NUCLEOTIDE SEQUENCE [LARGE SCALE GENOMIC DNA]</scope>
    <source>
        <strain evidence="2">DSM 17230 / JCM 13409 / AQ1.S1</strain>
    </source>
</reference>
<evidence type="ECO:0000313" key="1">
    <source>
        <dbReference type="EMBL" id="ADM28271.1"/>
    </source>
</evidence>
<dbReference type="STRING" id="583356.Igag_1469"/>
<accession>E0SQL5</accession>
<dbReference type="Proteomes" id="UP000001304">
    <property type="component" value="Chromosome"/>
</dbReference>
<keyword evidence="2" id="KW-1185">Reference proteome</keyword>
<dbReference type="BioCyc" id="IAGG583356:GHAH-1458-MONOMER"/>
<dbReference type="EMBL" id="CP002098">
    <property type="protein sequence ID" value="ADM28271.1"/>
    <property type="molecule type" value="Genomic_DNA"/>
</dbReference>
<evidence type="ECO:0000313" key="2">
    <source>
        <dbReference type="Proteomes" id="UP000001304"/>
    </source>
</evidence>
<gene>
    <name evidence="1" type="ordered locus">Igag_1469</name>
</gene>
<dbReference type="AlphaFoldDB" id="E0SQL5"/>
<dbReference type="HOGENOM" id="CLU_1154336_0_0_2"/>
<sequence length="240" mass="27145">MEIQILTLNRVEGILPNFSLLDPIDYHILRFIYEKYHGKASLDEIKVITSISLLAPRWKSSLMFPIVRDLIPEELLNAMSSNLAEKELDSRIQKLEVLGLITKAKEFDTLSNELKDMIYLTSLGKMLATNEGVQIGEEQDNIEILKKVSRSIPQQSRYVVNPTEILLVRVNEYLKLDSRSIGIIMPTQNISIFGIRILNNLIIGPFNAIPLLVLHGGYIPITIKVNDAIAYVLIINDTCT</sequence>
<proteinExistence type="predicted"/>